<reference evidence="1 2" key="1">
    <citation type="submission" date="2018-07" db="EMBL/GenBank/DDBJ databases">
        <title>A high quality draft genome assembly of the barn swallow (H. rustica rustica).</title>
        <authorList>
            <person name="Formenti G."/>
            <person name="Chiara M."/>
            <person name="Poveda L."/>
            <person name="Francoijs K.-J."/>
            <person name="Bonisoli-Alquati A."/>
            <person name="Canova L."/>
            <person name="Gianfranceschi L."/>
            <person name="Horner D.S."/>
            <person name="Saino N."/>
        </authorList>
    </citation>
    <scope>NUCLEOTIDE SEQUENCE [LARGE SCALE GENOMIC DNA]</scope>
    <source>
        <strain evidence="1">Chelidonia</strain>
        <tissue evidence="1">Blood</tissue>
    </source>
</reference>
<organism evidence="1 2">
    <name type="scientific">Hirundo rustica rustica</name>
    <dbReference type="NCBI Taxonomy" id="333673"/>
    <lineage>
        <taxon>Eukaryota</taxon>
        <taxon>Metazoa</taxon>
        <taxon>Chordata</taxon>
        <taxon>Craniata</taxon>
        <taxon>Vertebrata</taxon>
        <taxon>Euteleostomi</taxon>
        <taxon>Archelosauria</taxon>
        <taxon>Archosauria</taxon>
        <taxon>Dinosauria</taxon>
        <taxon>Saurischia</taxon>
        <taxon>Theropoda</taxon>
        <taxon>Coelurosauria</taxon>
        <taxon>Aves</taxon>
        <taxon>Neognathae</taxon>
        <taxon>Neoaves</taxon>
        <taxon>Telluraves</taxon>
        <taxon>Australaves</taxon>
        <taxon>Passeriformes</taxon>
        <taxon>Sylvioidea</taxon>
        <taxon>Hirundinidae</taxon>
        <taxon>Hirundo</taxon>
    </lineage>
</organism>
<dbReference type="AlphaFoldDB" id="A0A3M0KY11"/>
<gene>
    <name evidence="1" type="ORF">DUI87_04921</name>
</gene>
<dbReference type="Gene3D" id="1.10.1200.30">
    <property type="match status" value="1"/>
</dbReference>
<dbReference type="Proteomes" id="UP000269221">
    <property type="component" value="Unassembled WGS sequence"/>
</dbReference>
<keyword evidence="2" id="KW-1185">Reference proteome</keyword>
<dbReference type="EMBL" id="QRBI01000097">
    <property type="protein sequence ID" value="RMC18043.1"/>
    <property type="molecule type" value="Genomic_DNA"/>
</dbReference>
<evidence type="ECO:0000313" key="1">
    <source>
        <dbReference type="EMBL" id="RMC18043.1"/>
    </source>
</evidence>
<dbReference type="InterPro" id="IPR008916">
    <property type="entry name" value="Retrov_capsid_C"/>
</dbReference>
<name>A0A3M0KY11_HIRRU</name>
<accession>A0A3M0KY11</accession>
<dbReference type="OrthoDB" id="9219359at2759"/>
<comment type="caution">
    <text evidence="1">The sequence shown here is derived from an EMBL/GenBank/DDBJ whole genome shotgun (WGS) entry which is preliminary data.</text>
</comment>
<dbReference type="SUPFAM" id="SSF47353">
    <property type="entry name" value="Retrovirus capsid dimerization domain-like"/>
    <property type="match status" value="1"/>
</dbReference>
<sequence>MERLNRLNQKKLLKHLCGDDEWVSALTQAQEIPLLLSEPLVAFVEQLTRAIELQVKEEGDQEQVLEEMALTNVNEKAAILSLSLESAPTLHDMLQVCARKVPFTKATVPESSRHKKLLLQTPCLLCLCHCHRPREEPRVSCAIRLDIEHLNAL</sequence>
<proteinExistence type="predicted"/>
<protein>
    <submittedName>
        <fullName evidence="1">Uncharacterized protein</fullName>
    </submittedName>
</protein>
<evidence type="ECO:0000313" key="2">
    <source>
        <dbReference type="Proteomes" id="UP000269221"/>
    </source>
</evidence>